<dbReference type="eggNOG" id="COG2835">
    <property type="taxonomic scope" value="Bacteria"/>
</dbReference>
<dbReference type="EMBL" id="CP002480">
    <property type="protein sequence ID" value="ADW67465.1"/>
    <property type="molecule type" value="Genomic_DNA"/>
</dbReference>
<accession>E8WXD2</accession>
<dbReference type="OrthoDB" id="9812205at2"/>
<dbReference type="AlphaFoldDB" id="E8WXD2"/>
<dbReference type="Gene3D" id="2.20.25.10">
    <property type="match status" value="1"/>
</dbReference>
<proteinExistence type="predicted"/>
<name>E8WXD2_GRATM</name>
<dbReference type="InterPro" id="IPR005651">
    <property type="entry name" value="Trm112-like"/>
</dbReference>
<evidence type="ECO:0000313" key="1">
    <source>
        <dbReference type="EMBL" id="ADW67465.1"/>
    </source>
</evidence>
<dbReference type="Proteomes" id="UP000000343">
    <property type="component" value="Chromosome"/>
</dbReference>
<dbReference type="RefSeq" id="WP_013578793.1">
    <property type="nucleotide sequence ID" value="NC_015064.1"/>
</dbReference>
<dbReference type="KEGG" id="acm:AciX9_0393"/>
<sequence>MALLQGQVDLLVCPVCFGRLVLAETTVRCEGCGRVYPVVDGLPVLLADRAVRG</sequence>
<keyword evidence="2" id="KW-1185">Reference proteome</keyword>
<dbReference type="PaxDb" id="1198114-AciX9_0393"/>
<evidence type="ECO:0000313" key="2">
    <source>
        <dbReference type="Proteomes" id="UP000000343"/>
    </source>
</evidence>
<dbReference type="Pfam" id="PF03966">
    <property type="entry name" value="Trm112p"/>
    <property type="match status" value="1"/>
</dbReference>
<dbReference type="STRING" id="1198114.AciX9_0393"/>
<gene>
    <name evidence="1" type="ordered locus">AciX9_0393</name>
</gene>
<reference evidence="2" key="1">
    <citation type="submission" date="2011-01" db="EMBL/GenBank/DDBJ databases">
        <title>Complete sequence of chromosome of Acidobacterium sp. MP5ACTX9.</title>
        <authorList>
            <consortium name="US DOE Joint Genome Institute"/>
            <person name="Lucas S."/>
            <person name="Copeland A."/>
            <person name="Lapidus A."/>
            <person name="Cheng J.-F."/>
            <person name="Goodwin L."/>
            <person name="Pitluck S."/>
            <person name="Teshima H."/>
            <person name="Detter J.C."/>
            <person name="Han C."/>
            <person name="Tapia R."/>
            <person name="Land M."/>
            <person name="Hauser L."/>
            <person name="Kyrpides N."/>
            <person name="Ivanova N."/>
            <person name="Ovchinnikova G."/>
            <person name="Pagani I."/>
            <person name="Rawat S.R."/>
            <person name="Mannisto M."/>
            <person name="Haggblom M.M."/>
            <person name="Woyke T."/>
        </authorList>
    </citation>
    <scope>NUCLEOTIDE SEQUENCE [LARGE SCALE GENOMIC DNA]</scope>
    <source>
        <strain evidence="2">MP5ACTX9</strain>
    </source>
</reference>
<organism evidence="2">
    <name type="scientific">Granulicella tundricola (strain ATCC BAA-1859 / DSM 23138 / MP5ACTX9)</name>
    <dbReference type="NCBI Taxonomy" id="1198114"/>
    <lineage>
        <taxon>Bacteria</taxon>
        <taxon>Pseudomonadati</taxon>
        <taxon>Acidobacteriota</taxon>
        <taxon>Terriglobia</taxon>
        <taxon>Terriglobales</taxon>
        <taxon>Acidobacteriaceae</taxon>
        <taxon>Granulicella</taxon>
    </lineage>
</organism>
<dbReference type="HOGENOM" id="CLU_155659_4_2_0"/>
<protein>
    <submittedName>
        <fullName evidence="1">Uncharacterized protein</fullName>
    </submittedName>
</protein>
<dbReference type="SUPFAM" id="SSF158997">
    <property type="entry name" value="Trm112p-like"/>
    <property type="match status" value="1"/>
</dbReference>